<keyword evidence="5" id="KW-0472">Membrane</keyword>
<dbReference type="AlphaFoldDB" id="A0A1H9HT41"/>
<keyword evidence="4 7" id="KW-0808">Transferase</keyword>
<gene>
    <name evidence="7" type="ORF">SAMN04488092_11074</name>
</gene>
<evidence type="ECO:0000256" key="2">
    <source>
        <dbReference type="ARBA" id="ARBA00022475"/>
    </source>
</evidence>
<accession>A0A1H9HT41</accession>
<organism evidence="7 8">
    <name type="scientific">Thalassovita taeanensis</name>
    <dbReference type="NCBI Taxonomy" id="657014"/>
    <lineage>
        <taxon>Bacteria</taxon>
        <taxon>Pseudomonadati</taxon>
        <taxon>Pseudomonadota</taxon>
        <taxon>Alphaproteobacteria</taxon>
        <taxon>Rhodobacterales</taxon>
        <taxon>Roseobacteraceae</taxon>
        <taxon>Thalassovita</taxon>
    </lineage>
</organism>
<protein>
    <submittedName>
        <fullName evidence="7">KDO2-lipid IV(A) lauroyltransferase</fullName>
    </submittedName>
</protein>
<dbReference type="InterPro" id="IPR004960">
    <property type="entry name" value="LipA_acyltrans"/>
</dbReference>
<sequence length="301" mass="33772">MTDSPTSALPFGTRARYFLSNLVLRALFGLALSLPYRWRVPMMGWLASHVLAPITGWRRRVRQNLAHVMPDLPQAEVERLSRAVPDNAGRTLIEIYSGDDFTARARRAPIEGPGLAALEQARDQGRPVILMTAHFGNYDVARAALIARGHNMGALYRAMNNPYFNAHYVRSIGRIGLPLFQQGRRGMMQLVKHLRGGGVLGILTDLYAADGVPLPFFGKPALTSLVTAELALKYNAPLIPTFVLRAENGLDFTVILQEPIAPSDPETMTREANDRLEALVREHMDQWFWIHRRWKNADRKA</sequence>
<evidence type="ECO:0000313" key="8">
    <source>
        <dbReference type="Proteomes" id="UP000198634"/>
    </source>
</evidence>
<keyword evidence="6" id="KW-0012">Acyltransferase</keyword>
<evidence type="ECO:0000256" key="1">
    <source>
        <dbReference type="ARBA" id="ARBA00004533"/>
    </source>
</evidence>
<dbReference type="PIRSF" id="PIRSF026649">
    <property type="entry name" value="MsbB"/>
    <property type="match status" value="1"/>
</dbReference>
<dbReference type="RefSeq" id="WP_090270381.1">
    <property type="nucleotide sequence ID" value="NZ_FOEP01000010.1"/>
</dbReference>
<dbReference type="PANTHER" id="PTHR30606:SF10">
    <property type="entry name" value="PHOSPHATIDYLINOSITOL MANNOSIDE ACYLTRANSFERASE"/>
    <property type="match status" value="1"/>
</dbReference>
<reference evidence="7 8" key="1">
    <citation type="submission" date="2016-10" db="EMBL/GenBank/DDBJ databases">
        <authorList>
            <person name="de Groot N.N."/>
        </authorList>
    </citation>
    <scope>NUCLEOTIDE SEQUENCE [LARGE SCALE GENOMIC DNA]</scope>
    <source>
        <strain evidence="7 8">DSM 22007</strain>
    </source>
</reference>
<dbReference type="STRING" id="657014.SAMN04488092_11074"/>
<evidence type="ECO:0000256" key="6">
    <source>
        <dbReference type="ARBA" id="ARBA00023315"/>
    </source>
</evidence>
<proteinExistence type="predicted"/>
<dbReference type="PANTHER" id="PTHR30606">
    <property type="entry name" value="LIPID A BIOSYNTHESIS LAUROYL ACYLTRANSFERASE"/>
    <property type="match status" value="1"/>
</dbReference>
<dbReference type="Pfam" id="PF03279">
    <property type="entry name" value="Lip_A_acyltrans"/>
    <property type="match status" value="1"/>
</dbReference>
<dbReference type="EMBL" id="FOEP01000010">
    <property type="protein sequence ID" value="SEQ65455.1"/>
    <property type="molecule type" value="Genomic_DNA"/>
</dbReference>
<keyword evidence="2" id="KW-1003">Cell membrane</keyword>
<dbReference type="OrthoDB" id="9801955at2"/>
<dbReference type="GO" id="GO:0009247">
    <property type="term" value="P:glycolipid biosynthetic process"/>
    <property type="evidence" value="ECO:0007669"/>
    <property type="project" value="UniProtKB-ARBA"/>
</dbReference>
<evidence type="ECO:0000256" key="4">
    <source>
        <dbReference type="ARBA" id="ARBA00022679"/>
    </source>
</evidence>
<name>A0A1H9HT41_9RHOB</name>
<dbReference type="Proteomes" id="UP000198634">
    <property type="component" value="Unassembled WGS sequence"/>
</dbReference>
<keyword evidence="3" id="KW-0997">Cell inner membrane</keyword>
<dbReference type="GO" id="GO:0005886">
    <property type="term" value="C:plasma membrane"/>
    <property type="evidence" value="ECO:0007669"/>
    <property type="project" value="UniProtKB-SubCell"/>
</dbReference>
<dbReference type="GO" id="GO:0016746">
    <property type="term" value="F:acyltransferase activity"/>
    <property type="evidence" value="ECO:0007669"/>
    <property type="project" value="UniProtKB-KW"/>
</dbReference>
<keyword evidence="8" id="KW-1185">Reference proteome</keyword>
<evidence type="ECO:0000256" key="3">
    <source>
        <dbReference type="ARBA" id="ARBA00022519"/>
    </source>
</evidence>
<evidence type="ECO:0000313" key="7">
    <source>
        <dbReference type="EMBL" id="SEQ65455.1"/>
    </source>
</evidence>
<dbReference type="CDD" id="cd07984">
    <property type="entry name" value="LPLAT_LABLAT-like"/>
    <property type="match status" value="1"/>
</dbReference>
<evidence type="ECO:0000256" key="5">
    <source>
        <dbReference type="ARBA" id="ARBA00023136"/>
    </source>
</evidence>
<comment type="subcellular location">
    <subcellularLocation>
        <location evidence="1">Cell inner membrane</location>
    </subcellularLocation>
</comment>